<dbReference type="AlphaFoldDB" id="A0A1S1PHJ9"/>
<accession>A0A1S1PHJ9</accession>
<proteinExistence type="predicted"/>
<organism evidence="1 2">
    <name type="scientific">Parafrankia soli</name>
    <dbReference type="NCBI Taxonomy" id="2599596"/>
    <lineage>
        <taxon>Bacteria</taxon>
        <taxon>Bacillati</taxon>
        <taxon>Actinomycetota</taxon>
        <taxon>Actinomycetes</taxon>
        <taxon>Frankiales</taxon>
        <taxon>Frankiaceae</taxon>
        <taxon>Parafrankia</taxon>
    </lineage>
</organism>
<dbReference type="Proteomes" id="UP000179769">
    <property type="component" value="Unassembled WGS sequence"/>
</dbReference>
<keyword evidence="2" id="KW-1185">Reference proteome</keyword>
<sequence length="212" mass="21751">MFYVPTTTPLRERFAHTARRLALVAAVRVLDRLEAVAGETTTPTGAPALPAAAPAASCCGHGPADHDALGCTAAVGFPGMSAARCDCLTPAPAVEVIPAGPALLAAADMPPVETIEAAAAEYDEAAEQARTAERGKRRARKLLDHIPAGTYGRALVERVESARTTPDLDAIRAAYARAGLGEVPMKPIAPTLRVTMAPAVEVDGVEGLAVAA</sequence>
<name>A0A1S1PHJ9_9ACTN</name>
<reference evidence="2" key="1">
    <citation type="submission" date="2016-07" db="EMBL/GenBank/DDBJ databases">
        <title>Frankia sp. NRRL B-16219 Genome sequencing.</title>
        <authorList>
            <person name="Ghodhbane-Gtari F."/>
            <person name="Swanson E."/>
            <person name="Gueddou A."/>
            <person name="Louati M."/>
            <person name="Nouioui I."/>
            <person name="Hezbri K."/>
            <person name="Abebe-Akele F."/>
            <person name="Simpson S."/>
            <person name="Morris K."/>
            <person name="Thomas K."/>
            <person name="Gtari M."/>
            <person name="Tisa L.S."/>
        </authorList>
    </citation>
    <scope>NUCLEOTIDE SEQUENCE [LARGE SCALE GENOMIC DNA]</scope>
    <source>
        <strain evidence="2">NRRL B-16219</strain>
    </source>
</reference>
<comment type="caution">
    <text evidence="1">The sequence shown here is derived from an EMBL/GenBank/DDBJ whole genome shotgun (WGS) entry which is preliminary data.</text>
</comment>
<dbReference type="OrthoDB" id="4246104at2"/>
<dbReference type="EMBL" id="MAXA01000257">
    <property type="protein sequence ID" value="OHV21190.1"/>
    <property type="molecule type" value="Genomic_DNA"/>
</dbReference>
<dbReference type="RefSeq" id="WP_071066535.1">
    <property type="nucleotide sequence ID" value="NZ_MAXA01000257.1"/>
</dbReference>
<protein>
    <submittedName>
        <fullName evidence="1">Uncharacterized protein</fullName>
    </submittedName>
</protein>
<evidence type="ECO:0000313" key="2">
    <source>
        <dbReference type="Proteomes" id="UP000179769"/>
    </source>
</evidence>
<gene>
    <name evidence="1" type="ORF">BBK14_07880</name>
</gene>
<evidence type="ECO:0000313" key="1">
    <source>
        <dbReference type="EMBL" id="OHV21190.1"/>
    </source>
</evidence>